<dbReference type="Pfam" id="PF13649">
    <property type="entry name" value="Methyltransf_25"/>
    <property type="match status" value="1"/>
</dbReference>
<dbReference type="STRING" id="501010.NOSIN_07570"/>
<dbReference type="EMBL" id="MCOK01000001">
    <property type="protein sequence ID" value="OOC53673.1"/>
    <property type="molecule type" value="Genomic_DNA"/>
</dbReference>
<protein>
    <submittedName>
        <fullName evidence="2">Trans-aconitate methyltransferase</fullName>
    </submittedName>
</protein>
<keyword evidence="2" id="KW-0489">Methyltransferase</keyword>
<keyword evidence="2" id="KW-0808">Transferase</keyword>
<evidence type="ECO:0000259" key="1">
    <source>
        <dbReference type="Pfam" id="PF13649"/>
    </source>
</evidence>
<dbReference type="InterPro" id="IPR041698">
    <property type="entry name" value="Methyltransf_25"/>
</dbReference>
<dbReference type="AlphaFoldDB" id="A0A1V3BZ50"/>
<accession>A0A1V3BZ50</accession>
<evidence type="ECO:0000313" key="2">
    <source>
        <dbReference type="EMBL" id="OOC53673.1"/>
    </source>
</evidence>
<feature type="domain" description="Methyltransferase" evidence="1">
    <location>
        <begin position="40"/>
        <end position="124"/>
    </location>
</feature>
<dbReference type="SUPFAM" id="SSF53335">
    <property type="entry name" value="S-adenosyl-L-methionine-dependent methyltransferases"/>
    <property type="match status" value="1"/>
</dbReference>
<evidence type="ECO:0000313" key="3">
    <source>
        <dbReference type="Proteomes" id="UP000189004"/>
    </source>
</evidence>
<dbReference type="Gene3D" id="3.40.50.150">
    <property type="entry name" value="Vaccinia Virus protein VP39"/>
    <property type="match status" value="1"/>
</dbReference>
<dbReference type="GO" id="GO:0008168">
    <property type="term" value="F:methyltransferase activity"/>
    <property type="evidence" value="ECO:0007669"/>
    <property type="project" value="UniProtKB-KW"/>
</dbReference>
<dbReference type="RefSeq" id="WP_077690061.1">
    <property type="nucleotide sequence ID" value="NZ_MCOK01000001.1"/>
</dbReference>
<name>A0A1V3BZ50_9ACTN</name>
<dbReference type="GO" id="GO:0032259">
    <property type="term" value="P:methylation"/>
    <property type="evidence" value="ECO:0007669"/>
    <property type="project" value="UniProtKB-KW"/>
</dbReference>
<sequence length="262" mass="28035">MSTTGVPAFTPEWLALRENADAEARATEPPTLLYGHGRVVADLGCGTGALGRWLAPRLPGPQRWVLFDRDQALLDLARDAVPAAEVVTRRLDLASLRAAGLREVTLVVASALLDLLTRTELETLAGAVAVTGCPALFSLSVSGRVDLSPADPLDRAFSEAFNAHQRRGGRLGPDAAGFAATAFGHLGYGVRTYPSPWRLGRGEAELTRAWLRGWVGAAVDQDPSLPGAEYLARRLEECSRGRLAAVVHHTDLLALPRPPEVR</sequence>
<keyword evidence="3" id="KW-1185">Reference proteome</keyword>
<comment type="caution">
    <text evidence="2">The sequence shown here is derived from an EMBL/GenBank/DDBJ whole genome shotgun (WGS) entry which is preliminary data.</text>
</comment>
<organism evidence="2 3">
    <name type="scientific">Nocardiopsis sinuspersici</name>
    <dbReference type="NCBI Taxonomy" id="501010"/>
    <lineage>
        <taxon>Bacteria</taxon>
        <taxon>Bacillati</taxon>
        <taxon>Actinomycetota</taxon>
        <taxon>Actinomycetes</taxon>
        <taxon>Streptosporangiales</taxon>
        <taxon>Nocardiopsidaceae</taxon>
        <taxon>Nocardiopsis</taxon>
    </lineage>
</organism>
<gene>
    <name evidence="2" type="ORF">NOSIN_07570</name>
</gene>
<dbReference type="Proteomes" id="UP000189004">
    <property type="component" value="Unassembled WGS sequence"/>
</dbReference>
<proteinExistence type="predicted"/>
<reference evidence="3" key="1">
    <citation type="submission" date="2016-08" db="EMBL/GenBank/DDBJ databases">
        <authorList>
            <person name="Tokovenko B."/>
            <person name="Kalinowski J."/>
        </authorList>
    </citation>
    <scope>NUCLEOTIDE SEQUENCE [LARGE SCALE GENOMIC DNA]</scope>
    <source>
        <strain evidence="3">UTMC102</strain>
    </source>
</reference>
<dbReference type="InterPro" id="IPR029063">
    <property type="entry name" value="SAM-dependent_MTases_sf"/>
</dbReference>